<name>A0A7D7RN76_PLAMR</name>
<proteinExistence type="predicted"/>
<keyword evidence="2" id="KW-1185">Reference proteome</keyword>
<dbReference type="Pfam" id="PF00702">
    <property type="entry name" value="Hydrolase"/>
    <property type="match status" value="1"/>
</dbReference>
<dbReference type="EMBL" id="CP059540">
    <property type="protein sequence ID" value="QMT17199.1"/>
    <property type="molecule type" value="Genomic_DNA"/>
</dbReference>
<dbReference type="PANTHER" id="PTHR43434">
    <property type="entry name" value="PHOSPHOGLYCOLATE PHOSPHATASE"/>
    <property type="match status" value="1"/>
</dbReference>
<gene>
    <name evidence="1" type="ORF">H1Q58_14735</name>
</gene>
<dbReference type="RefSeq" id="WP_182091919.1">
    <property type="nucleotide sequence ID" value="NZ_CP059540.1"/>
</dbReference>
<dbReference type="GO" id="GO:0005829">
    <property type="term" value="C:cytosol"/>
    <property type="evidence" value="ECO:0007669"/>
    <property type="project" value="TreeGrafter"/>
</dbReference>
<dbReference type="InterPro" id="IPR050155">
    <property type="entry name" value="HAD-like_hydrolase_sf"/>
</dbReference>
<dbReference type="Proteomes" id="UP000514716">
    <property type="component" value="Chromosome"/>
</dbReference>
<dbReference type="SUPFAM" id="SSF56784">
    <property type="entry name" value="HAD-like"/>
    <property type="match status" value="1"/>
</dbReference>
<dbReference type="Gene3D" id="3.40.50.1000">
    <property type="entry name" value="HAD superfamily/HAD-like"/>
    <property type="match status" value="1"/>
</dbReference>
<dbReference type="SFLD" id="SFLDS00003">
    <property type="entry name" value="Haloacid_Dehalogenase"/>
    <property type="match status" value="1"/>
</dbReference>
<dbReference type="InterPro" id="IPR023214">
    <property type="entry name" value="HAD_sf"/>
</dbReference>
<dbReference type="Gene3D" id="1.10.150.240">
    <property type="entry name" value="Putative phosphatase, domain 2"/>
    <property type="match status" value="1"/>
</dbReference>
<protein>
    <submittedName>
        <fullName evidence="1">HAD hydrolase-like protein</fullName>
    </submittedName>
</protein>
<keyword evidence="1" id="KW-0378">Hydrolase</keyword>
<dbReference type="KEGG" id="pdec:H1Q58_14735"/>
<dbReference type="InterPro" id="IPR036412">
    <property type="entry name" value="HAD-like_sf"/>
</dbReference>
<dbReference type="GO" id="GO:0006281">
    <property type="term" value="P:DNA repair"/>
    <property type="evidence" value="ECO:0007669"/>
    <property type="project" value="TreeGrafter"/>
</dbReference>
<dbReference type="InterPro" id="IPR023198">
    <property type="entry name" value="PGP-like_dom2"/>
</dbReference>
<dbReference type="AlphaFoldDB" id="A0A7D7RN76"/>
<dbReference type="GO" id="GO:0008967">
    <property type="term" value="F:phosphoglycolate phosphatase activity"/>
    <property type="evidence" value="ECO:0007669"/>
    <property type="project" value="TreeGrafter"/>
</dbReference>
<evidence type="ECO:0000313" key="2">
    <source>
        <dbReference type="Proteomes" id="UP000514716"/>
    </source>
</evidence>
<organism evidence="1 2">
    <name type="scientific">Planococcus maritimus</name>
    <dbReference type="NCBI Taxonomy" id="192421"/>
    <lineage>
        <taxon>Bacteria</taxon>
        <taxon>Bacillati</taxon>
        <taxon>Bacillota</taxon>
        <taxon>Bacilli</taxon>
        <taxon>Bacillales</taxon>
        <taxon>Caryophanaceae</taxon>
        <taxon>Planococcus</taxon>
    </lineage>
</organism>
<accession>A0A7D7RN76</accession>
<reference evidence="1 2" key="1">
    <citation type="submission" date="2020-07" db="EMBL/GenBank/DDBJ databases">
        <title>Screening of a cold-adapted Planococcus bacterium producing protease in traditional shrimp paste and protease identification by genome sequencing.</title>
        <authorList>
            <person name="Gao R."/>
            <person name="Leng W."/>
            <person name="Chu Q."/>
            <person name="Wu X."/>
            <person name="Liu H."/>
            <person name="Li X."/>
        </authorList>
    </citation>
    <scope>NUCLEOTIDE SEQUENCE [LARGE SCALE GENOMIC DNA]</scope>
    <source>
        <strain evidence="1 2">XJ11</strain>
    </source>
</reference>
<dbReference type="SFLD" id="SFLDG01129">
    <property type="entry name" value="C1.5:_HAD__Beta-PGM__Phosphata"/>
    <property type="match status" value="1"/>
</dbReference>
<evidence type="ECO:0000313" key="1">
    <source>
        <dbReference type="EMBL" id="QMT17199.1"/>
    </source>
</evidence>
<sequence length="232" mass="25968">MKAVIFDMDGTLFQTATILEKSLEQAFAILRERGEWQGAAPIDEYRNIMGVPLPAVWQELLPEKSDELKGEMDGHFLERLIDNIREGHGALYLGVEEVLEKLCSEGYSVFIASNGLVRYLEAIVSYYGLNRWVTETFSIEQAATFDKGDLVRMIKEKYAVTDGAVVGDRLSDIRAAKANGLLAVGCRFDFAQEQELKEADVVIEGLEELINVLAEVESREKAALNIPLHRKV</sequence>
<dbReference type="PANTHER" id="PTHR43434:SF1">
    <property type="entry name" value="PHOSPHOGLYCOLATE PHOSPHATASE"/>
    <property type="match status" value="1"/>
</dbReference>